<dbReference type="Gene3D" id="3.40.50.150">
    <property type="entry name" value="Vaccinia Virus protein VP39"/>
    <property type="match status" value="1"/>
</dbReference>
<gene>
    <name evidence="4" type="ORF">A3G90_01515</name>
</gene>
<dbReference type="CDD" id="cd02440">
    <property type="entry name" value="AdoMet_MTases"/>
    <property type="match status" value="1"/>
</dbReference>
<dbReference type="InterPro" id="IPR029063">
    <property type="entry name" value="SAM-dependent_MTases_sf"/>
</dbReference>
<dbReference type="AlphaFoldDB" id="A0A1F6FFW6"/>
<evidence type="ECO:0000259" key="3">
    <source>
        <dbReference type="Pfam" id="PF13649"/>
    </source>
</evidence>
<protein>
    <recommendedName>
        <fullName evidence="3">Methyltransferase domain-containing protein</fullName>
    </recommendedName>
</protein>
<reference evidence="4 5" key="1">
    <citation type="journal article" date="2016" name="Nat. Commun.">
        <title>Thousands of microbial genomes shed light on interconnected biogeochemical processes in an aquifer system.</title>
        <authorList>
            <person name="Anantharaman K."/>
            <person name="Brown C.T."/>
            <person name="Hug L.A."/>
            <person name="Sharon I."/>
            <person name="Castelle C.J."/>
            <person name="Probst A.J."/>
            <person name="Thomas B.C."/>
            <person name="Singh A."/>
            <person name="Wilkins M.J."/>
            <person name="Karaoz U."/>
            <person name="Brodie E.L."/>
            <person name="Williams K.H."/>
            <person name="Hubbard S.S."/>
            <person name="Banfield J.F."/>
        </authorList>
    </citation>
    <scope>NUCLEOTIDE SEQUENCE [LARGE SCALE GENOMIC DNA]</scope>
</reference>
<comment type="caution">
    <text evidence="4">The sequence shown here is derived from an EMBL/GenBank/DDBJ whole genome shotgun (WGS) entry which is preliminary data.</text>
</comment>
<evidence type="ECO:0000313" key="4">
    <source>
        <dbReference type="EMBL" id="OGG84746.1"/>
    </source>
</evidence>
<proteinExistence type="predicted"/>
<sequence length="201" mass="22742">MSIALVQAEALGVRFNDDLAKSRFWEKNPTPVATKCLQTFLEHLPGKKVLDLGCGHGQYTPLFIKNGCKYLGIDYSPEMISAARKQNPKARFQIMSLNRLDVEKGLAGVWACHSITNTPKAIFKESLEKIRTLLMPKGVMMTVIPNHGFSHDGMIEYDRTSAWHTAYYPEEIRGLFLHAGFQVTGFWKDQQHETMSLLAVR</sequence>
<dbReference type="Proteomes" id="UP000177325">
    <property type="component" value="Unassembled WGS sequence"/>
</dbReference>
<dbReference type="GO" id="GO:0008168">
    <property type="term" value="F:methyltransferase activity"/>
    <property type="evidence" value="ECO:0007669"/>
    <property type="project" value="UniProtKB-KW"/>
</dbReference>
<evidence type="ECO:0000256" key="2">
    <source>
        <dbReference type="ARBA" id="ARBA00022679"/>
    </source>
</evidence>
<evidence type="ECO:0000256" key="1">
    <source>
        <dbReference type="ARBA" id="ARBA00022603"/>
    </source>
</evidence>
<dbReference type="InterPro" id="IPR041698">
    <property type="entry name" value="Methyltransf_25"/>
</dbReference>
<dbReference type="SUPFAM" id="SSF53335">
    <property type="entry name" value="S-adenosyl-L-methionine-dependent methyltransferases"/>
    <property type="match status" value="1"/>
</dbReference>
<dbReference type="STRING" id="1798525.A3G90_01515"/>
<name>A0A1F6FFW6_9BACT</name>
<feature type="domain" description="Methyltransferase" evidence="3">
    <location>
        <begin position="49"/>
        <end position="138"/>
    </location>
</feature>
<dbReference type="PANTHER" id="PTHR43861">
    <property type="entry name" value="TRANS-ACONITATE 2-METHYLTRANSFERASE-RELATED"/>
    <property type="match status" value="1"/>
</dbReference>
<dbReference type="PANTHER" id="PTHR43861:SF1">
    <property type="entry name" value="TRANS-ACONITATE 2-METHYLTRANSFERASE"/>
    <property type="match status" value="1"/>
</dbReference>
<dbReference type="GO" id="GO:0032259">
    <property type="term" value="P:methylation"/>
    <property type="evidence" value="ECO:0007669"/>
    <property type="project" value="UniProtKB-KW"/>
</dbReference>
<dbReference type="Pfam" id="PF13649">
    <property type="entry name" value="Methyltransf_25"/>
    <property type="match status" value="1"/>
</dbReference>
<keyword evidence="2" id="KW-0808">Transferase</keyword>
<accession>A0A1F6FFW6</accession>
<keyword evidence="1" id="KW-0489">Methyltransferase</keyword>
<dbReference type="EMBL" id="MFMM01000001">
    <property type="protein sequence ID" value="OGG84746.1"/>
    <property type="molecule type" value="Genomic_DNA"/>
</dbReference>
<organism evidence="4 5">
    <name type="scientific">Candidatus Kaiserbacteria bacterium RIFCSPLOWO2_12_FULL_45_26</name>
    <dbReference type="NCBI Taxonomy" id="1798525"/>
    <lineage>
        <taxon>Bacteria</taxon>
        <taxon>Candidatus Kaiseribacteriota</taxon>
    </lineage>
</organism>
<evidence type="ECO:0000313" key="5">
    <source>
        <dbReference type="Proteomes" id="UP000177325"/>
    </source>
</evidence>